<feature type="transmembrane region" description="Helical" evidence="1">
    <location>
        <begin position="111"/>
        <end position="131"/>
    </location>
</feature>
<sequence>MRKVFDSAKRVSFSWGVEATATSAQVLETITCGMTFSGRARRFIMLLLPLLCLAGNGLLLGCYYETNDDLTIVALLRGVSAASPVTDLHLYFHGYAALWAWLYTTAPAVPWYGLTLYGLLVVATVLLFAVLDKVLSTRLSMGWVLVCSTLLFEVAWLEHGFWFSYVRIPVLLAGVGLLYAAQRAPGRKAAILGLLAFALAWLIRPSAAVLALLVVAPGAWWLAQRRAVPILASAAGFAVVAGLLVTFTRSDAAATYRRLDVLKSNLNDFHLTAPPARPLSAPDSLGLALTHHWMVGDSTLINEAFFNRATPVHLPYFVEHTALPKLRNLLLQLGRDYFPLLLLLVGTCLVAWRSGQPRGVFWVVQLAFAIVVVGLGVGLKLPPRLALPVLDFWVLGNLIFCLQPAARFPLRSALLLLVLLLVAAVPYAYKTSHRRVVLSAERSRNHERQRLLFGKVRGGILVSDIVEETYKSASPFQEHLVPTQGHLLGIAGWPTLDPSQPVLRHALTDTRDFTTSMRRLAEQPHVAWVLSPEGAALLNRQLALRRQTQQPHVRLQRAPEVGPQAYKAWVEDVK</sequence>
<feature type="transmembrane region" description="Helical" evidence="1">
    <location>
        <begin position="162"/>
        <end position="180"/>
    </location>
</feature>
<name>A0A238VCN4_9BACT</name>
<protein>
    <recommendedName>
        <fullName evidence="4">Dolichyl-phosphate-mannose-protein mannosyltransferase</fullName>
    </recommendedName>
</protein>
<evidence type="ECO:0000313" key="2">
    <source>
        <dbReference type="EMBL" id="SNR32160.1"/>
    </source>
</evidence>
<dbReference type="Proteomes" id="UP000198310">
    <property type="component" value="Unassembled WGS sequence"/>
</dbReference>
<proteinExistence type="predicted"/>
<evidence type="ECO:0008006" key="4">
    <source>
        <dbReference type="Google" id="ProtNLM"/>
    </source>
</evidence>
<keyword evidence="1" id="KW-0812">Transmembrane</keyword>
<accession>A0A238VCN4</accession>
<keyword evidence="3" id="KW-1185">Reference proteome</keyword>
<feature type="transmembrane region" description="Helical" evidence="1">
    <location>
        <begin position="227"/>
        <end position="248"/>
    </location>
</feature>
<gene>
    <name evidence="2" type="ORF">SAMN06269173_101472</name>
</gene>
<feature type="transmembrane region" description="Helical" evidence="1">
    <location>
        <begin position="43"/>
        <end position="66"/>
    </location>
</feature>
<keyword evidence="1" id="KW-1133">Transmembrane helix</keyword>
<feature type="transmembrane region" description="Helical" evidence="1">
    <location>
        <begin position="360"/>
        <end position="378"/>
    </location>
</feature>
<dbReference type="EMBL" id="FZNS01000001">
    <property type="protein sequence ID" value="SNR32160.1"/>
    <property type="molecule type" value="Genomic_DNA"/>
</dbReference>
<feature type="transmembrane region" description="Helical" evidence="1">
    <location>
        <begin position="385"/>
        <end position="406"/>
    </location>
</feature>
<reference evidence="3" key="1">
    <citation type="submission" date="2017-06" db="EMBL/GenBank/DDBJ databases">
        <authorList>
            <person name="Varghese N."/>
            <person name="Submissions S."/>
        </authorList>
    </citation>
    <scope>NUCLEOTIDE SEQUENCE [LARGE SCALE GENOMIC DNA]</scope>
    <source>
        <strain evidence="3">DSM 28041</strain>
    </source>
</reference>
<evidence type="ECO:0000256" key="1">
    <source>
        <dbReference type="SAM" id="Phobius"/>
    </source>
</evidence>
<feature type="transmembrane region" description="Helical" evidence="1">
    <location>
        <begin position="337"/>
        <end position="354"/>
    </location>
</feature>
<organism evidence="2 3">
    <name type="scientific">Hymenobacter mucosus</name>
    <dbReference type="NCBI Taxonomy" id="1411120"/>
    <lineage>
        <taxon>Bacteria</taxon>
        <taxon>Pseudomonadati</taxon>
        <taxon>Bacteroidota</taxon>
        <taxon>Cytophagia</taxon>
        <taxon>Cytophagales</taxon>
        <taxon>Hymenobacteraceae</taxon>
        <taxon>Hymenobacter</taxon>
    </lineage>
</organism>
<keyword evidence="1" id="KW-0472">Membrane</keyword>
<evidence type="ECO:0000313" key="3">
    <source>
        <dbReference type="Proteomes" id="UP000198310"/>
    </source>
</evidence>
<feature type="transmembrane region" description="Helical" evidence="1">
    <location>
        <begin position="412"/>
        <end position="429"/>
    </location>
</feature>
<feature type="transmembrane region" description="Helical" evidence="1">
    <location>
        <begin position="192"/>
        <end position="215"/>
    </location>
</feature>
<dbReference type="AlphaFoldDB" id="A0A238VCN4"/>